<gene>
    <name evidence="5" type="ORF">NE237_024725</name>
</gene>
<evidence type="ECO:0000256" key="1">
    <source>
        <dbReference type="ARBA" id="ARBA00004613"/>
    </source>
</evidence>
<feature type="domain" description="Expansin-like EG45" evidence="4">
    <location>
        <begin position="38"/>
        <end position="153"/>
    </location>
</feature>
<dbReference type="Proteomes" id="UP001141806">
    <property type="component" value="Unassembled WGS sequence"/>
</dbReference>
<dbReference type="PANTHER" id="PTHR47295:SF2">
    <property type="entry name" value="EG45-LIKE DOMAIN CONTAINING PROTEIN 1-RELATED"/>
    <property type="match status" value="1"/>
</dbReference>
<organism evidence="5 6">
    <name type="scientific">Protea cynaroides</name>
    <dbReference type="NCBI Taxonomy" id="273540"/>
    <lineage>
        <taxon>Eukaryota</taxon>
        <taxon>Viridiplantae</taxon>
        <taxon>Streptophyta</taxon>
        <taxon>Embryophyta</taxon>
        <taxon>Tracheophyta</taxon>
        <taxon>Spermatophyta</taxon>
        <taxon>Magnoliopsida</taxon>
        <taxon>Proteales</taxon>
        <taxon>Proteaceae</taxon>
        <taxon>Protea</taxon>
    </lineage>
</organism>
<proteinExistence type="predicted"/>
<evidence type="ECO:0000313" key="6">
    <source>
        <dbReference type="Proteomes" id="UP001141806"/>
    </source>
</evidence>
<evidence type="ECO:0000313" key="5">
    <source>
        <dbReference type="EMBL" id="KAJ4957614.1"/>
    </source>
</evidence>
<dbReference type="PANTHER" id="PTHR47295">
    <property type="entry name" value="EG45-LIKE DOMAIN CONTAINING PROTEIN 1-RELATED"/>
    <property type="match status" value="1"/>
</dbReference>
<dbReference type="InterPro" id="IPR044206">
    <property type="entry name" value="EGC1/2"/>
</dbReference>
<keyword evidence="3" id="KW-0732">Signal</keyword>
<dbReference type="InterPro" id="IPR007112">
    <property type="entry name" value="Expansin/allergen_DPBB_dom"/>
</dbReference>
<dbReference type="PROSITE" id="PS50842">
    <property type="entry name" value="EXPANSIN_EG45"/>
    <property type="match status" value="1"/>
</dbReference>
<reference evidence="5" key="1">
    <citation type="journal article" date="2023" name="Plant J.">
        <title>The genome of the king protea, Protea cynaroides.</title>
        <authorList>
            <person name="Chang J."/>
            <person name="Duong T.A."/>
            <person name="Schoeman C."/>
            <person name="Ma X."/>
            <person name="Roodt D."/>
            <person name="Barker N."/>
            <person name="Li Z."/>
            <person name="Van de Peer Y."/>
            <person name="Mizrachi E."/>
        </authorList>
    </citation>
    <scope>NUCLEOTIDE SEQUENCE</scope>
    <source>
        <tissue evidence="5">Young leaves</tissue>
    </source>
</reference>
<protein>
    <recommendedName>
        <fullName evidence="4">Expansin-like EG45 domain-containing protein</fullName>
    </recommendedName>
</protein>
<evidence type="ECO:0000256" key="2">
    <source>
        <dbReference type="ARBA" id="ARBA00022525"/>
    </source>
</evidence>
<dbReference type="SUPFAM" id="SSF50685">
    <property type="entry name" value="Barwin-like endoglucanases"/>
    <property type="match status" value="1"/>
</dbReference>
<dbReference type="AlphaFoldDB" id="A0A9Q0H1R2"/>
<dbReference type="CDD" id="cd22269">
    <property type="entry name" value="DPBB_EG45-like"/>
    <property type="match status" value="1"/>
</dbReference>
<keyword evidence="6" id="KW-1185">Reference proteome</keyword>
<dbReference type="GO" id="GO:0048046">
    <property type="term" value="C:apoplast"/>
    <property type="evidence" value="ECO:0007669"/>
    <property type="project" value="InterPro"/>
</dbReference>
<name>A0A9Q0H1R2_9MAGN</name>
<accession>A0A9Q0H1R2</accession>
<dbReference type="EMBL" id="JAMYWD010000010">
    <property type="protein sequence ID" value="KAJ4957614.1"/>
    <property type="molecule type" value="Genomic_DNA"/>
</dbReference>
<dbReference type="Pfam" id="PF03330">
    <property type="entry name" value="DPBB_1"/>
    <property type="match status" value="1"/>
</dbReference>
<comment type="caution">
    <text evidence="5">The sequence shown here is derived from an EMBL/GenBank/DDBJ whole genome shotgun (WGS) entry which is preliminary data.</text>
</comment>
<dbReference type="Gene3D" id="2.40.40.10">
    <property type="entry name" value="RlpA-like domain"/>
    <property type="match status" value="1"/>
</dbReference>
<dbReference type="FunFam" id="2.40.40.10:FF:000005">
    <property type="entry name" value="Barwin-related endoglucanase"/>
    <property type="match status" value="1"/>
</dbReference>
<dbReference type="OrthoDB" id="406505at2759"/>
<dbReference type="InterPro" id="IPR009009">
    <property type="entry name" value="RlpA-like_DPBB"/>
</dbReference>
<dbReference type="GO" id="GO:0009627">
    <property type="term" value="P:systemic acquired resistance"/>
    <property type="evidence" value="ECO:0007669"/>
    <property type="project" value="InterPro"/>
</dbReference>
<evidence type="ECO:0000256" key="3">
    <source>
        <dbReference type="ARBA" id="ARBA00022729"/>
    </source>
</evidence>
<sequence>MTFYFCHSKRVFGLRKVGMKIRILIVMTMIIALTSVASAATGTATYYTAPYVPSACYGNQDHGVMIAAASDTFWNSGAACGTYYTVTCTGPTNPGVAQPCTGASVTVMIVDHCPSGCAGIIDLSEEAFATIADMKAGKVNIDYNQAGSRSGDQDNTKVYV</sequence>
<dbReference type="SMART" id="SM00837">
    <property type="entry name" value="DPBB_1"/>
    <property type="match status" value="1"/>
</dbReference>
<keyword evidence="2" id="KW-0964">Secreted</keyword>
<evidence type="ECO:0000259" key="4">
    <source>
        <dbReference type="PROSITE" id="PS50842"/>
    </source>
</evidence>
<comment type="subcellular location">
    <subcellularLocation>
        <location evidence="1">Secreted</location>
    </subcellularLocation>
</comment>
<dbReference type="InterPro" id="IPR036908">
    <property type="entry name" value="RlpA-like_sf"/>
</dbReference>